<dbReference type="PROSITE" id="PS50893">
    <property type="entry name" value="ABC_TRANSPORTER_2"/>
    <property type="match status" value="2"/>
</dbReference>
<dbReference type="Gene3D" id="3.40.50.300">
    <property type="entry name" value="P-loop containing nucleotide triphosphate hydrolases"/>
    <property type="match status" value="3"/>
</dbReference>
<gene>
    <name evidence="4" type="primary">abc-f</name>
    <name evidence="4" type="ORF">ACFPYN_18140</name>
</gene>
<reference evidence="5" key="1">
    <citation type="journal article" date="2019" name="Int. J. Syst. Evol. Microbiol.">
        <title>The Global Catalogue of Microorganisms (GCM) 10K type strain sequencing project: providing services to taxonomists for standard genome sequencing and annotation.</title>
        <authorList>
            <consortium name="The Broad Institute Genomics Platform"/>
            <consortium name="The Broad Institute Genome Sequencing Center for Infectious Disease"/>
            <person name="Wu L."/>
            <person name="Ma J."/>
        </authorList>
    </citation>
    <scope>NUCLEOTIDE SEQUENCE [LARGE SCALE GENOMIC DNA]</scope>
    <source>
        <strain evidence="5">CCUG 54527</strain>
    </source>
</reference>
<dbReference type="CDD" id="cd03221">
    <property type="entry name" value="ABCF_EF-3"/>
    <property type="match status" value="2"/>
</dbReference>
<dbReference type="InterPro" id="IPR003593">
    <property type="entry name" value="AAA+_ATPase"/>
</dbReference>
<name>A0ABW1LBL3_9BACL</name>
<accession>A0ABW1LBL3</accession>
<dbReference type="RefSeq" id="WP_377736174.1">
    <property type="nucleotide sequence ID" value="NZ_JBHSRI010000038.1"/>
</dbReference>
<keyword evidence="5" id="KW-1185">Reference proteome</keyword>
<feature type="domain" description="ABC transporter" evidence="3">
    <location>
        <begin position="293"/>
        <end position="504"/>
    </location>
</feature>
<dbReference type="SMART" id="SM00382">
    <property type="entry name" value="AAA"/>
    <property type="match status" value="2"/>
</dbReference>
<dbReference type="EMBL" id="JBHSRI010000038">
    <property type="protein sequence ID" value="MFC6041330.1"/>
    <property type="molecule type" value="Genomic_DNA"/>
</dbReference>
<organism evidence="4 5">
    <name type="scientific">Paenisporosarcina macmurdoensis</name>
    <dbReference type="NCBI Taxonomy" id="212659"/>
    <lineage>
        <taxon>Bacteria</taxon>
        <taxon>Bacillati</taxon>
        <taxon>Bacillota</taxon>
        <taxon>Bacilli</taxon>
        <taxon>Bacillales</taxon>
        <taxon>Caryophanaceae</taxon>
        <taxon>Paenisporosarcina</taxon>
    </lineage>
</organism>
<dbReference type="Pfam" id="PF00005">
    <property type="entry name" value="ABC_tran"/>
    <property type="match status" value="2"/>
</dbReference>
<dbReference type="InterPro" id="IPR027417">
    <property type="entry name" value="P-loop_NTPase"/>
</dbReference>
<dbReference type="NCBIfam" id="NF000355">
    <property type="entry name" value="ribo_prot_ABC_F"/>
    <property type="match status" value="1"/>
</dbReference>
<sequence length="548" mass="63297">MVVLGKIQNVLIEYGNKIVVRNVSIDIKKGSCIGVVGGNGEGKSTLLSLLAAELEASEGSIKWIGGTPTIHYFRQEDQALELITNEENNLSHKWQAPKNRSNEVLSGGERMKKRLSQAFTSHVQLLLLDEPTNHLDQESLKELVKLVKSYSGTLIIVSHDRYFLDEVATTIWEVEHQRVTVFEGNYSAYRLEKEERRKVHSRLYDAQQKKITRIDEQIASLQNWSSKAHADSTKQDGYKEFYRSKAKRMDTQIRSKRKRLEGELAKAKIDRPLEEREISFSIEGNQKQGHRVIEVKDLSKRFGEQVLWGKSSFTIQRGERVALIGPNGCGKSTWMRMLMGQETFEGDLWKTSAMSIGYLQQTVEDLPEKKTPEEWFQPQDFETRGQIQTLMTNLGFGKEHWRLPIGSLSMGERLKLKLMAFMMEQKDVLLLDEPTNHLDLPSREQLEQTLSSYPGTILLVTHDRYFLNKIANKLLVFEDKTMKKVNMTFAEWNNHQNETFQQQQLLKLEIERQALLGEISFMSKTDSKYAELDKRFNELTKQIKHLKV</sequence>
<dbReference type="InterPro" id="IPR032781">
    <property type="entry name" value="ABC_tran_Xtn"/>
</dbReference>
<dbReference type="InterPro" id="IPR051309">
    <property type="entry name" value="ABCF_ATPase"/>
</dbReference>
<proteinExistence type="predicted"/>
<dbReference type="PANTHER" id="PTHR42855">
    <property type="entry name" value="ABC TRANSPORTER ATP-BINDING SUBUNIT"/>
    <property type="match status" value="1"/>
</dbReference>
<dbReference type="Proteomes" id="UP001596170">
    <property type="component" value="Unassembled WGS sequence"/>
</dbReference>
<comment type="caution">
    <text evidence="4">The sequence shown here is derived from an EMBL/GenBank/DDBJ whole genome shotgun (WGS) entry which is preliminary data.</text>
</comment>
<evidence type="ECO:0000313" key="5">
    <source>
        <dbReference type="Proteomes" id="UP001596170"/>
    </source>
</evidence>
<keyword evidence="1" id="KW-0547">Nucleotide-binding</keyword>
<feature type="domain" description="ABC transporter" evidence="3">
    <location>
        <begin position="5"/>
        <end position="201"/>
    </location>
</feature>
<evidence type="ECO:0000256" key="1">
    <source>
        <dbReference type="ARBA" id="ARBA00022741"/>
    </source>
</evidence>
<protein>
    <submittedName>
        <fullName evidence="4">Ribosomal protection-like ABC-F family protein</fullName>
    </submittedName>
</protein>
<dbReference type="InterPro" id="IPR003439">
    <property type="entry name" value="ABC_transporter-like_ATP-bd"/>
</dbReference>
<dbReference type="PANTHER" id="PTHR42855:SF2">
    <property type="entry name" value="DRUG RESISTANCE ABC TRANSPORTER,ATP-BINDING PROTEIN"/>
    <property type="match status" value="1"/>
</dbReference>
<evidence type="ECO:0000256" key="2">
    <source>
        <dbReference type="ARBA" id="ARBA00022840"/>
    </source>
</evidence>
<evidence type="ECO:0000313" key="4">
    <source>
        <dbReference type="EMBL" id="MFC6041330.1"/>
    </source>
</evidence>
<dbReference type="Pfam" id="PF12848">
    <property type="entry name" value="ABC_tran_Xtn"/>
    <property type="match status" value="1"/>
</dbReference>
<keyword evidence="2" id="KW-0067">ATP-binding</keyword>
<evidence type="ECO:0000259" key="3">
    <source>
        <dbReference type="PROSITE" id="PS50893"/>
    </source>
</evidence>
<dbReference type="SUPFAM" id="SSF52540">
    <property type="entry name" value="P-loop containing nucleoside triphosphate hydrolases"/>
    <property type="match status" value="2"/>
</dbReference>